<name>A0ACA9RJ83_9GLOM</name>
<keyword evidence="2" id="KW-1185">Reference proteome</keyword>
<accession>A0ACA9RJ83</accession>
<dbReference type="EMBL" id="CAJVPW010073158">
    <property type="protein sequence ID" value="CAG8795077.1"/>
    <property type="molecule type" value="Genomic_DNA"/>
</dbReference>
<evidence type="ECO:0000313" key="2">
    <source>
        <dbReference type="Proteomes" id="UP000789366"/>
    </source>
</evidence>
<dbReference type="Proteomes" id="UP000789366">
    <property type="component" value="Unassembled WGS sequence"/>
</dbReference>
<reference evidence="1" key="1">
    <citation type="submission" date="2021-06" db="EMBL/GenBank/DDBJ databases">
        <authorList>
            <person name="Kallberg Y."/>
            <person name="Tangrot J."/>
            <person name="Rosling A."/>
        </authorList>
    </citation>
    <scope>NUCLEOTIDE SEQUENCE</scope>
    <source>
        <strain evidence="1">28 12/20/2015</strain>
    </source>
</reference>
<sequence>PPEPNLLEYNDTKRKPETAIWNLEMVFSKVAISNFSLTQS</sequence>
<organism evidence="1 2">
    <name type="scientific">Cetraspora pellucida</name>
    <dbReference type="NCBI Taxonomy" id="1433469"/>
    <lineage>
        <taxon>Eukaryota</taxon>
        <taxon>Fungi</taxon>
        <taxon>Fungi incertae sedis</taxon>
        <taxon>Mucoromycota</taxon>
        <taxon>Glomeromycotina</taxon>
        <taxon>Glomeromycetes</taxon>
        <taxon>Diversisporales</taxon>
        <taxon>Gigasporaceae</taxon>
        <taxon>Cetraspora</taxon>
    </lineage>
</organism>
<proteinExistence type="predicted"/>
<gene>
    <name evidence="1" type="ORF">SPELUC_LOCUS17572</name>
</gene>
<feature type="non-terminal residue" evidence="1">
    <location>
        <position position="1"/>
    </location>
</feature>
<protein>
    <submittedName>
        <fullName evidence="1">9431_t:CDS:1</fullName>
    </submittedName>
</protein>
<evidence type="ECO:0000313" key="1">
    <source>
        <dbReference type="EMBL" id="CAG8795077.1"/>
    </source>
</evidence>
<comment type="caution">
    <text evidence="1">The sequence shown here is derived from an EMBL/GenBank/DDBJ whole genome shotgun (WGS) entry which is preliminary data.</text>
</comment>